<reference evidence="1 2" key="1">
    <citation type="submission" date="2023-10" db="EMBL/GenBank/DDBJ databases">
        <title>Draft genome sequence of Xylaria bambusicola isolate GMP-LS, the root and basal stem rot pathogen of sugarcane in Indonesia.</title>
        <authorList>
            <person name="Selvaraj P."/>
            <person name="Muralishankar V."/>
            <person name="Muruganantham S."/>
            <person name="Sp S."/>
            <person name="Haryani S."/>
            <person name="Lau K.J.X."/>
            <person name="Naqvi N.I."/>
        </authorList>
    </citation>
    <scope>NUCLEOTIDE SEQUENCE [LARGE SCALE GENOMIC DNA]</scope>
    <source>
        <strain evidence="1">GMP-LS</strain>
    </source>
</reference>
<protein>
    <submittedName>
        <fullName evidence="1">Uncharacterized protein</fullName>
    </submittedName>
</protein>
<gene>
    <name evidence="1" type="ORF">RRF57_009779</name>
</gene>
<name>A0AAN7UK67_9PEZI</name>
<dbReference type="EMBL" id="JAWHQM010000038">
    <property type="protein sequence ID" value="KAK5634065.1"/>
    <property type="molecule type" value="Genomic_DNA"/>
</dbReference>
<evidence type="ECO:0000313" key="1">
    <source>
        <dbReference type="EMBL" id="KAK5634065.1"/>
    </source>
</evidence>
<accession>A0AAN7UK67</accession>
<comment type="caution">
    <text evidence="1">The sequence shown here is derived from an EMBL/GenBank/DDBJ whole genome shotgun (WGS) entry which is preliminary data.</text>
</comment>
<proteinExistence type="predicted"/>
<sequence length="106" mass="11604">MNPDFLVAGILIRTKIHVHTPCFWVPCRLPVKGKAREKFHAHVEPEAGSTKAGAFRVPTTLSDQGPCSGDMAHPLGRLLAHDLVHVENHGGSSTFCRVTFRVLKTP</sequence>
<dbReference type="Proteomes" id="UP001305414">
    <property type="component" value="Unassembled WGS sequence"/>
</dbReference>
<organism evidence="1 2">
    <name type="scientific">Xylaria bambusicola</name>
    <dbReference type="NCBI Taxonomy" id="326684"/>
    <lineage>
        <taxon>Eukaryota</taxon>
        <taxon>Fungi</taxon>
        <taxon>Dikarya</taxon>
        <taxon>Ascomycota</taxon>
        <taxon>Pezizomycotina</taxon>
        <taxon>Sordariomycetes</taxon>
        <taxon>Xylariomycetidae</taxon>
        <taxon>Xylariales</taxon>
        <taxon>Xylariaceae</taxon>
        <taxon>Xylaria</taxon>
    </lineage>
</organism>
<dbReference type="AlphaFoldDB" id="A0AAN7UK67"/>
<keyword evidence="2" id="KW-1185">Reference proteome</keyword>
<evidence type="ECO:0000313" key="2">
    <source>
        <dbReference type="Proteomes" id="UP001305414"/>
    </source>
</evidence>